<dbReference type="EMBL" id="NBAG03000231">
    <property type="protein sequence ID" value="PNI69998.1"/>
    <property type="molecule type" value="Genomic_DNA"/>
</dbReference>
<sequence length="85" mass="9335">AKCLEALGINSVRDLQTFSPKILEKELGISVAQRIQKLSFGEDNSPVIPSGPPQSFSEEDSFKKCSSEVEAKNKIEELLASLLNR</sequence>
<reference evidence="1 2" key="1">
    <citation type="submission" date="2017-12" db="EMBL/GenBank/DDBJ databases">
        <title>High-resolution comparative analysis of great ape genomes.</title>
        <authorList>
            <person name="Pollen A."/>
            <person name="Hastie A."/>
            <person name="Hormozdiari F."/>
            <person name="Dougherty M."/>
            <person name="Liu R."/>
            <person name="Chaisson M."/>
            <person name="Hoppe E."/>
            <person name="Hill C."/>
            <person name="Pang A."/>
            <person name="Hillier L."/>
            <person name="Baker C."/>
            <person name="Armstrong J."/>
            <person name="Shendure J."/>
            <person name="Paten B."/>
            <person name="Wilson R."/>
            <person name="Chao H."/>
            <person name="Schneider V."/>
            <person name="Ventura M."/>
            <person name="Kronenberg Z."/>
            <person name="Murali S."/>
            <person name="Gordon D."/>
            <person name="Cantsilieris S."/>
            <person name="Munson K."/>
            <person name="Nelson B."/>
            <person name="Raja A."/>
            <person name="Underwood J."/>
            <person name="Diekhans M."/>
            <person name="Fiddes I."/>
            <person name="Haussler D."/>
            <person name="Eichler E."/>
        </authorList>
    </citation>
    <scope>NUCLEOTIDE SEQUENCE [LARGE SCALE GENOMIC DNA]</scope>
    <source>
        <strain evidence="1">Yerkes chimp pedigree #C0471</strain>
    </source>
</reference>
<dbReference type="InterPro" id="IPR036775">
    <property type="entry name" value="DNA_pol_Y-fam_lit_finger_sf"/>
</dbReference>
<dbReference type="PANTHER" id="PTHR46404">
    <property type="entry name" value="DNA POLYMERASE IOTA"/>
    <property type="match status" value="1"/>
</dbReference>
<protein>
    <submittedName>
        <fullName evidence="1">POLI isoform 10</fullName>
    </submittedName>
</protein>
<evidence type="ECO:0000313" key="2">
    <source>
        <dbReference type="Proteomes" id="UP000236370"/>
    </source>
</evidence>
<gene>
    <name evidence="1" type="ORF">CK820_G0011443</name>
</gene>
<dbReference type="Gene3D" id="3.30.1490.100">
    <property type="entry name" value="DNA polymerase, Y-family, little finger domain"/>
    <property type="match status" value="1"/>
</dbReference>
<name>A0A2J8NDZ1_PANTR</name>
<organism evidence="1 2">
    <name type="scientific">Pan troglodytes</name>
    <name type="common">Chimpanzee</name>
    <dbReference type="NCBI Taxonomy" id="9598"/>
    <lineage>
        <taxon>Eukaryota</taxon>
        <taxon>Metazoa</taxon>
        <taxon>Chordata</taxon>
        <taxon>Craniata</taxon>
        <taxon>Vertebrata</taxon>
        <taxon>Euteleostomi</taxon>
        <taxon>Mammalia</taxon>
        <taxon>Eutheria</taxon>
        <taxon>Euarchontoglires</taxon>
        <taxon>Primates</taxon>
        <taxon>Haplorrhini</taxon>
        <taxon>Catarrhini</taxon>
        <taxon>Hominidae</taxon>
        <taxon>Pan</taxon>
    </lineage>
</organism>
<dbReference type="Gene3D" id="1.10.150.20">
    <property type="entry name" value="5' to 3' exonuclease, C-terminal subdomain"/>
    <property type="match status" value="1"/>
</dbReference>
<dbReference type="GO" id="GO:0003684">
    <property type="term" value="F:damaged DNA binding"/>
    <property type="evidence" value="ECO:0007669"/>
    <property type="project" value="InterPro"/>
</dbReference>
<proteinExistence type="predicted"/>
<dbReference type="SUPFAM" id="SSF56672">
    <property type="entry name" value="DNA/RNA polymerases"/>
    <property type="match status" value="1"/>
</dbReference>
<accession>A0A2J8NDZ1</accession>
<dbReference type="AlphaFoldDB" id="A0A2J8NDZ1"/>
<comment type="caution">
    <text evidence="1">The sequence shown here is derived from an EMBL/GenBank/DDBJ whole genome shotgun (WGS) entry which is preliminary data.</text>
</comment>
<feature type="non-terminal residue" evidence="1">
    <location>
        <position position="1"/>
    </location>
</feature>
<dbReference type="GO" id="GO:0006281">
    <property type="term" value="P:DNA repair"/>
    <property type="evidence" value="ECO:0007669"/>
    <property type="project" value="InterPro"/>
</dbReference>
<dbReference type="PANTHER" id="PTHR46404:SF1">
    <property type="entry name" value="DNA POLYMERASE IOTA"/>
    <property type="match status" value="1"/>
</dbReference>
<evidence type="ECO:0000313" key="1">
    <source>
        <dbReference type="EMBL" id="PNI69998.1"/>
    </source>
</evidence>
<dbReference type="SUPFAM" id="SSF100879">
    <property type="entry name" value="Lesion bypass DNA polymerase (Y-family), little finger domain"/>
    <property type="match status" value="1"/>
</dbReference>
<dbReference type="InterPro" id="IPR043502">
    <property type="entry name" value="DNA/RNA_pol_sf"/>
</dbReference>
<dbReference type="Proteomes" id="UP000236370">
    <property type="component" value="Unassembled WGS sequence"/>
</dbReference>